<evidence type="ECO:0000256" key="1">
    <source>
        <dbReference type="SAM" id="Phobius"/>
    </source>
</evidence>
<keyword evidence="1" id="KW-0472">Membrane</keyword>
<protein>
    <submittedName>
        <fullName evidence="2">Uncharacterized protein</fullName>
    </submittedName>
</protein>
<evidence type="ECO:0000313" key="3">
    <source>
        <dbReference type="Proteomes" id="UP000769780"/>
    </source>
</evidence>
<proteinExistence type="predicted"/>
<comment type="caution">
    <text evidence="2">The sequence shown here is derived from an EMBL/GenBank/DDBJ whole genome shotgun (WGS) entry which is preliminary data.</text>
</comment>
<dbReference type="Proteomes" id="UP000769780">
    <property type="component" value="Unassembled WGS sequence"/>
</dbReference>
<dbReference type="RefSeq" id="WP_221873144.1">
    <property type="nucleotide sequence ID" value="NZ_JACWFH010000009.1"/>
</dbReference>
<gene>
    <name evidence="2" type="ORF">H0185_08855</name>
</gene>
<sequence length="64" mass="7409">MMYYTAILFFLCILVGFALLKVKALWILPSLAPFFEIVAVLVIVIFAFALLYIGFKTLFSKNWR</sequence>
<feature type="transmembrane region" description="Helical" evidence="1">
    <location>
        <begin position="34"/>
        <end position="55"/>
    </location>
</feature>
<keyword evidence="1" id="KW-0812">Transmembrane</keyword>
<keyword evidence="1" id="KW-1133">Transmembrane helix</keyword>
<dbReference type="EMBL" id="JACWFH010000009">
    <property type="protein sequence ID" value="MBY0096916.1"/>
    <property type="molecule type" value="Genomic_DNA"/>
</dbReference>
<evidence type="ECO:0000313" key="2">
    <source>
        <dbReference type="EMBL" id="MBY0096916.1"/>
    </source>
</evidence>
<name>A0ABS7K444_9BACI</name>
<accession>A0ABS7K444</accession>
<keyword evidence="3" id="KW-1185">Reference proteome</keyword>
<reference evidence="2 3" key="1">
    <citation type="submission" date="2020-07" db="EMBL/GenBank/DDBJ databases">
        <title>Fungal Genomes of the International Space Station.</title>
        <authorList>
            <person name="Seuylemezian A."/>
            <person name="Singh N.K."/>
            <person name="Wood J."/>
            <person name="Venkateswaran K."/>
        </authorList>
    </citation>
    <scope>NUCLEOTIDE SEQUENCE [LARGE SCALE GENOMIC DNA]</scope>
    <source>
        <strain evidence="2 3">PL-B2</strain>
    </source>
</reference>
<organism evidence="2 3">
    <name type="scientific">Mesobacillus maritimus</name>
    <dbReference type="NCBI Taxonomy" id="1643336"/>
    <lineage>
        <taxon>Bacteria</taxon>
        <taxon>Bacillati</taxon>
        <taxon>Bacillota</taxon>
        <taxon>Bacilli</taxon>
        <taxon>Bacillales</taxon>
        <taxon>Bacillaceae</taxon>
        <taxon>Mesobacillus</taxon>
    </lineage>
</organism>